<name>A0A919BQH2_9GAMM</name>
<dbReference type="PANTHER" id="PTHR43792:SF1">
    <property type="entry name" value="N-ACETYLTRANSFERASE DOMAIN-CONTAINING PROTEIN"/>
    <property type="match status" value="1"/>
</dbReference>
<comment type="caution">
    <text evidence="2">The sequence shown here is derived from an EMBL/GenBank/DDBJ whole genome shotgun (WGS) entry which is preliminary data.</text>
</comment>
<feature type="domain" description="N-acetyltransferase" evidence="1">
    <location>
        <begin position="8"/>
        <end position="155"/>
    </location>
</feature>
<dbReference type="Proteomes" id="UP000623842">
    <property type="component" value="Unassembled WGS sequence"/>
</dbReference>
<evidence type="ECO:0000313" key="3">
    <source>
        <dbReference type="Proteomes" id="UP000623842"/>
    </source>
</evidence>
<protein>
    <submittedName>
        <fullName evidence="2">N-acetyltransferase</fullName>
    </submittedName>
</protein>
<accession>A0A919BQH2</accession>
<dbReference type="InterPro" id="IPR016181">
    <property type="entry name" value="Acyl_CoA_acyltransferase"/>
</dbReference>
<proteinExistence type="predicted"/>
<dbReference type="InterPro" id="IPR000182">
    <property type="entry name" value="GNAT_dom"/>
</dbReference>
<dbReference type="SUPFAM" id="SSF55729">
    <property type="entry name" value="Acyl-CoA N-acyltransferases (Nat)"/>
    <property type="match status" value="1"/>
</dbReference>
<reference evidence="2" key="2">
    <citation type="submission" date="2020-09" db="EMBL/GenBank/DDBJ databases">
        <authorList>
            <person name="Sun Q."/>
            <person name="Kim S."/>
        </authorList>
    </citation>
    <scope>NUCLEOTIDE SEQUENCE</scope>
    <source>
        <strain evidence="2">KCTC 42731</strain>
    </source>
</reference>
<dbReference type="AlphaFoldDB" id="A0A919BQH2"/>
<evidence type="ECO:0000313" key="2">
    <source>
        <dbReference type="EMBL" id="GHG04266.1"/>
    </source>
</evidence>
<dbReference type="RefSeq" id="WP_189773799.1">
    <property type="nucleotide sequence ID" value="NZ_BNCK01000010.1"/>
</dbReference>
<gene>
    <name evidence="2" type="ORF">GCM10017161_37220</name>
</gene>
<evidence type="ECO:0000259" key="1">
    <source>
        <dbReference type="Pfam" id="PF13302"/>
    </source>
</evidence>
<reference evidence="2" key="1">
    <citation type="journal article" date="2014" name="Int. J. Syst. Evol. Microbiol.">
        <title>Complete genome sequence of Corynebacterium casei LMG S-19264T (=DSM 44701T), isolated from a smear-ripened cheese.</title>
        <authorList>
            <consortium name="US DOE Joint Genome Institute (JGI-PGF)"/>
            <person name="Walter F."/>
            <person name="Albersmeier A."/>
            <person name="Kalinowski J."/>
            <person name="Ruckert C."/>
        </authorList>
    </citation>
    <scope>NUCLEOTIDE SEQUENCE</scope>
    <source>
        <strain evidence="2">KCTC 42731</strain>
    </source>
</reference>
<dbReference type="Pfam" id="PF13302">
    <property type="entry name" value="Acetyltransf_3"/>
    <property type="match status" value="1"/>
</dbReference>
<keyword evidence="3" id="KW-1185">Reference proteome</keyword>
<dbReference type="InterPro" id="IPR051531">
    <property type="entry name" value="N-acetyltransferase"/>
</dbReference>
<dbReference type="GO" id="GO:0016747">
    <property type="term" value="F:acyltransferase activity, transferring groups other than amino-acyl groups"/>
    <property type="evidence" value="ECO:0007669"/>
    <property type="project" value="InterPro"/>
</dbReference>
<sequence length="181" mass="21101">MQITNTERLSFRLMDENDSELLWLLDQDPKVMKYITGGEISSKEKIHDVFIPRMQAYRNSEKGWGLWQVNLLTTNEYLGWILIRPMEFFTGTPEEDNLEIGWRFFQKTWGHGYATEAAQHIINTLSANRSIRAFSAIADENNTASIAVMKKLGMTYVKTYHYKDQLIDCNVAYYQVKNKVS</sequence>
<dbReference type="Gene3D" id="3.40.630.30">
    <property type="match status" value="1"/>
</dbReference>
<organism evidence="2 3">
    <name type="scientific">Thalassotalea marina</name>
    <dbReference type="NCBI Taxonomy" id="1673741"/>
    <lineage>
        <taxon>Bacteria</taxon>
        <taxon>Pseudomonadati</taxon>
        <taxon>Pseudomonadota</taxon>
        <taxon>Gammaproteobacteria</taxon>
        <taxon>Alteromonadales</taxon>
        <taxon>Colwelliaceae</taxon>
        <taxon>Thalassotalea</taxon>
    </lineage>
</organism>
<dbReference type="PANTHER" id="PTHR43792">
    <property type="entry name" value="GNAT FAMILY, PUTATIVE (AFU_ORTHOLOGUE AFUA_3G00765)-RELATED-RELATED"/>
    <property type="match status" value="1"/>
</dbReference>
<dbReference type="EMBL" id="BNCK01000010">
    <property type="protein sequence ID" value="GHG04266.1"/>
    <property type="molecule type" value="Genomic_DNA"/>
</dbReference>